<dbReference type="EMBL" id="JAKZFC010000001">
    <property type="protein sequence ID" value="MCH7320287.1"/>
    <property type="molecule type" value="Genomic_DNA"/>
</dbReference>
<reference evidence="2 3" key="1">
    <citation type="submission" date="2022-03" db="EMBL/GenBank/DDBJ databases">
        <authorList>
            <person name="Jo J.-H."/>
            <person name="Im W.-T."/>
        </authorList>
    </citation>
    <scope>NUCLEOTIDE SEQUENCE [LARGE SCALE GENOMIC DNA]</scope>
    <source>
        <strain evidence="2 3">MA9</strain>
    </source>
</reference>
<evidence type="ECO:0000313" key="3">
    <source>
        <dbReference type="Proteomes" id="UP001316087"/>
    </source>
</evidence>
<accession>A0ABS9U7H3</accession>
<protein>
    <submittedName>
        <fullName evidence="2">DUF4435 domain-containing protein</fullName>
    </submittedName>
</protein>
<feature type="domain" description="DUF4435" evidence="1">
    <location>
        <begin position="32"/>
        <end position="251"/>
    </location>
</feature>
<dbReference type="Pfam" id="PF14491">
    <property type="entry name" value="DUF4435"/>
    <property type="match status" value="1"/>
</dbReference>
<sequence>MSGRKFLQSFVTPNTLAGLYSQLSYSTFPYQLILYLEGESDIKFYQNHLDINKVKFVNSNGKPNAKAVINKLNSIVSEKKRKSYLALVDSDFENLLNTPTVPNLIRTDCHDLEVQIIFSNPTLDKLRKLLTSYIDANKYAKFQGKVIPTIFLLSYNIGLIKLYSATYNRSICFKEIDYSNILDKDMNFDKENLYKVFLGTYYQNFLGFIDRNGYNTQDKEIINLLSINQICNGHDIINISVFILENYLSNNKPTFKEFEQAIRIQFSKEELEKTNFCIELLEWFTGNGIDRDVITNEHYQYL</sequence>
<evidence type="ECO:0000259" key="1">
    <source>
        <dbReference type="Pfam" id="PF14491"/>
    </source>
</evidence>
<gene>
    <name evidence="2" type="ORF">LZ480_00175</name>
</gene>
<keyword evidence="3" id="KW-1185">Reference proteome</keyword>
<evidence type="ECO:0000313" key="2">
    <source>
        <dbReference type="EMBL" id="MCH7320287.1"/>
    </source>
</evidence>
<name>A0ABS9U7H3_9BACL</name>
<dbReference type="InterPro" id="IPR029492">
    <property type="entry name" value="DUF4435"/>
</dbReference>
<dbReference type="Proteomes" id="UP001316087">
    <property type="component" value="Unassembled WGS sequence"/>
</dbReference>
<organism evidence="2 3">
    <name type="scientific">Solibacillus palustris</name>
    <dbReference type="NCBI Taxonomy" id="2908203"/>
    <lineage>
        <taxon>Bacteria</taxon>
        <taxon>Bacillati</taxon>
        <taxon>Bacillota</taxon>
        <taxon>Bacilli</taxon>
        <taxon>Bacillales</taxon>
        <taxon>Caryophanaceae</taxon>
        <taxon>Solibacillus</taxon>
    </lineage>
</organism>
<dbReference type="RefSeq" id="WP_241367312.1">
    <property type="nucleotide sequence ID" value="NZ_JAKZFC010000001.1"/>
</dbReference>
<comment type="caution">
    <text evidence="2">The sequence shown here is derived from an EMBL/GenBank/DDBJ whole genome shotgun (WGS) entry which is preliminary data.</text>
</comment>
<proteinExistence type="predicted"/>